<dbReference type="RefSeq" id="WP_184998160.1">
    <property type="nucleotide sequence ID" value="NZ_BOMK01000040.1"/>
</dbReference>
<protein>
    <submittedName>
        <fullName evidence="2">Uncharacterized protein</fullName>
    </submittedName>
</protein>
<accession>A0A7W7MUU1</accession>
<keyword evidence="1" id="KW-0812">Transmembrane</keyword>
<evidence type="ECO:0000313" key="2">
    <source>
        <dbReference type="EMBL" id="MBB4767092.1"/>
    </source>
</evidence>
<feature type="transmembrane region" description="Helical" evidence="1">
    <location>
        <begin position="66"/>
        <end position="85"/>
    </location>
</feature>
<sequence>MNQPQIRPKHLILAAVLAGAGGLALIALGWWIVGWQFRADWGRLSEPSWWSGAVVRSIGHLVFSKIGFKVALVGVLGAAASIAWLRGRRRA</sequence>
<dbReference type="Proteomes" id="UP000578112">
    <property type="component" value="Unassembled WGS sequence"/>
</dbReference>
<comment type="caution">
    <text evidence="2">The sequence shown here is derived from an EMBL/GenBank/DDBJ whole genome shotgun (WGS) entry which is preliminary data.</text>
</comment>
<name>A0A7W7MUU1_9ACTN</name>
<gene>
    <name evidence="2" type="ORF">BJ971_007648</name>
</gene>
<evidence type="ECO:0000313" key="3">
    <source>
        <dbReference type="Proteomes" id="UP000578112"/>
    </source>
</evidence>
<organism evidence="2 3">
    <name type="scientific">Actinoplanes digitatis</name>
    <dbReference type="NCBI Taxonomy" id="1868"/>
    <lineage>
        <taxon>Bacteria</taxon>
        <taxon>Bacillati</taxon>
        <taxon>Actinomycetota</taxon>
        <taxon>Actinomycetes</taxon>
        <taxon>Micromonosporales</taxon>
        <taxon>Micromonosporaceae</taxon>
        <taxon>Actinoplanes</taxon>
    </lineage>
</organism>
<feature type="transmembrane region" description="Helical" evidence="1">
    <location>
        <begin position="12"/>
        <end position="33"/>
    </location>
</feature>
<dbReference type="AlphaFoldDB" id="A0A7W7MUU1"/>
<dbReference type="EMBL" id="JACHNH010000001">
    <property type="protein sequence ID" value="MBB4767092.1"/>
    <property type="molecule type" value="Genomic_DNA"/>
</dbReference>
<reference evidence="2 3" key="1">
    <citation type="submission" date="2020-08" db="EMBL/GenBank/DDBJ databases">
        <title>Sequencing the genomes of 1000 actinobacteria strains.</title>
        <authorList>
            <person name="Klenk H.-P."/>
        </authorList>
    </citation>
    <scope>NUCLEOTIDE SEQUENCE [LARGE SCALE GENOMIC DNA]</scope>
    <source>
        <strain evidence="2 3">DSM 43149</strain>
    </source>
</reference>
<keyword evidence="3" id="KW-1185">Reference proteome</keyword>
<keyword evidence="1" id="KW-0472">Membrane</keyword>
<proteinExistence type="predicted"/>
<keyword evidence="1" id="KW-1133">Transmembrane helix</keyword>
<evidence type="ECO:0000256" key="1">
    <source>
        <dbReference type="SAM" id="Phobius"/>
    </source>
</evidence>